<dbReference type="InterPro" id="IPR036129">
    <property type="entry name" value="Glycerate_kinase_sf"/>
</dbReference>
<dbReference type="GO" id="GO:0031388">
    <property type="term" value="P:organic acid phosphorylation"/>
    <property type="evidence" value="ECO:0007669"/>
    <property type="project" value="UniProtKB-UniRule"/>
</dbReference>
<evidence type="ECO:0000256" key="2">
    <source>
        <dbReference type="ARBA" id="ARBA00022679"/>
    </source>
</evidence>
<dbReference type="RefSeq" id="WP_143895831.1">
    <property type="nucleotide sequence ID" value="NZ_CP041666.1"/>
</dbReference>
<dbReference type="NCBIfam" id="TIGR00045">
    <property type="entry name" value="glycerate kinase"/>
    <property type="match status" value="1"/>
</dbReference>
<keyword evidence="3 4" id="KW-0418">Kinase</keyword>
<evidence type="ECO:0000313" key="6">
    <source>
        <dbReference type="Proteomes" id="UP000315215"/>
    </source>
</evidence>
<dbReference type="PIRSF" id="PIRSF006078">
    <property type="entry name" value="GlxK"/>
    <property type="match status" value="1"/>
</dbReference>
<proteinExistence type="inferred from homology"/>
<dbReference type="Gene3D" id="3.90.1510.10">
    <property type="entry name" value="Glycerate kinase, domain 2"/>
    <property type="match status" value="1"/>
</dbReference>
<dbReference type="Proteomes" id="UP000315215">
    <property type="component" value="Chromosome"/>
</dbReference>
<sequence length="376" mass="40159">MKIVIAPDSFKGSLTAVKAAHTIQRGILDIDQTIQTIIKPMADGGEGTLDTLLTAIEGKKVNLRCKGPLGREVDAYYAIVNNNTAVIETANIAGLVQVPLEQRNPEMTTTFGIGQVIMNALDKGCTSFVVGLGGSATNDGGLGMLQALGMKSWDEASKQTGPYGKDLYEIRQVSFEQLDKRLQDVHFQIACDVDNPLCGENGATAIYGPQKGATVTQIAQLDRALKNYAFSVEGRLNQSFQNQPGAGAAGGLGFAFLALGAVLESGAKQIGTTIGLEEEIADADLVITGEGQSDNQTLNGKAPSYVAQIAKKHHVPAILLSGSLGKGSEQLHDLFIGCFSITDRPMSLEECMEQADELLFQQTKRITHFIKQTRML</sequence>
<gene>
    <name evidence="5" type="ORF">FN924_14920</name>
</gene>
<dbReference type="SUPFAM" id="SSF110738">
    <property type="entry name" value="Glycerate kinase I"/>
    <property type="match status" value="1"/>
</dbReference>
<dbReference type="EMBL" id="CP041666">
    <property type="protein sequence ID" value="QDP41362.1"/>
    <property type="molecule type" value="Genomic_DNA"/>
</dbReference>
<dbReference type="KEGG" id="aqt:FN924_14920"/>
<evidence type="ECO:0000313" key="5">
    <source>
        <dbReference type="EMBL" id="QDP41362.1"/>
    </source>
</evidence>
<evidence type="ECO:0000256" key="3">
    <source>
        <dbReference type="ARBA" id="ARBA00022777"/>
    </source>
</evidence>
<accession>A0A516KJ13</accession>
<dbReference type="PANTHER" id="PTHR21599:SF0">
    <property type="entry name" value="GLYCERATE KINASE"/>
    <property type="match status" value="1"/>
</dbReference>
<keyword evidence="2 4" id="KW-0808">Transferase</keyword>
<dbReference type="OrthoDB" id="9774290at2"/>
<evidence type="ECO:0000256" key="1">
    <source>
        <dbReference type="ARBA" id="ARBA00006284"/>
    </source>
</evidence>
<dbReference type="GO" id="GO:0008887">
    <property type="term" value="F:glycerate kinase activity"/>
    <property type="evidence" value="ECO:0007669"/>
    <property type="project" value="UniProtKB-UniRule"/>
</dbReference>
<protein>
    <submittedName>
        <fullName evidence="5">Glycerate kinase</fullName>
    </submittedName>
</protein>
<dbReference type="Pfam" id="PF02595">
    <property type="entry name" value="Gly_kinase"/>
    <property type="match status" value="1"/>
</dbReference>
<dbReference type="InterPro" id="IPR004381">
    <property type="entry name" value="Glycerate_kinase"/>
</dbReference>
<dbReference type="InterPro" id="IPR018193">
    <property type="entry name" value="Glyc_kinase_flavodox-like_fold"/>
</dbReference>
<dbReference type="InterPro" id="IPR018197">
    <property type="entry name" value="Glycerate_kinase_RE-like"/>
</dbReference>
<dbReference type="AlphaFoldDB" id="A0A516KJ13"/>
<organism evidence="5 6">
    <name type="scientific">Radiobacillus deserti</name>
    <dbReference type="NCBI Taxonomy" id="2594883"/>
    <lineage>
        <taxon>Bacteria</taxon>
        <taxon>Bacillati</taxon>
        <taxon>Bacillota</taxon>
        <taxon>Bacilli</taxon>
        <taxon>Bacillales</taxon>
        <taxon>Bacillaceae</taxon>
        <taxon>Radiobacillus</taxon>
    </lineage>
</organism>
<name>A0A516KJ13_9BACI</name>
<dbReference type="PANTHER" id="PTHR21599">
    <property type="entry name" value="GLYCERATE KINASE"/>
    <property type="match status" value="1"/>
</dbReference>
<comment type="similarity">
    <text evidence="1 4">Belongs to the glycerate kinase type-1 family.</text>
</comment>
<reference evidence="5 6" key="1">
    <citation type="submission" date="2019-07" db="EMBL/GenBank/DDBJ databases">
        <authorList>
            <person name="Li J."/>
        </authorList>
    </citation>
    <scope>NUCLEOTIDE SEQUENCE [LARGE SCALE GENOMIC DNA]</scope>
    <source>
        <strain evidence="5 6">TKL69</strain>
    </source>
</reference>
<keyword evidence="6" id="KW-1185">Reference proteome</keyword>
<dbReference type="Gene3D" id="3.40.50.10350">
    <property type="entry name" value="Glycerate kinase, domain 1"/>
    <property type="match status" value="1"/>
</dbReference>
<evidence type="ECO:0000256" key="4">
    <source>
        <dbReference type="PIRNR" id="PIRNR006078"/>
    </source>
</evidence>